<dbReference type="PANTHER" id="PTHR12035">
    <property type="entry name" value="SIALIC ACID BINDING IMMUNOGLOBULIN-LIKE LECTIN"/>
    <property type="match status" value="1"/>
</dbReference>
<keyword evidence="2 9" id="KW-0812">Transmembrane</keyword>
<dbReference type="PANTHER" id="PTHR12035:SF132">
    <property type="entry name" value="MYELOID CELL SURFACE ANTIGEN CD33"/>
    <property type="match status" value="1"/>
</dbReference>
<evidence type="ECO:0000256" key="2">
    <source>
        <dbReference type="ARBA" id="ARBA00022692"/>
    </source>
</evidence>
<dbReference type="InterPro" id="IPR013106">
    <property type="entry name" value="Ig_V-set"/>
</dbReference>
<organism evidence="12 13">
    <name type="scientific">Erinaceus europaeus</name>
    <name type="common">Western European hedgehog</name>
    <dbReference type="NCBI Taxonomy" id="9365"/>
    <lineage>
        <taxon>Eukaryota</taxon>
        <taxon>Metazoa</taxon>
        <taxon>Chordata</taxon>
        <taxon>Craniata</taxon>
        <taxon>Vertebrata</taxon>
        <taxon>Euteleostomi</taxon>
        <taxon>Mammalia</taxon>
        <taxon>Eutheria</taxon>
        <taxon>Laurasiatheria</taxon>
        <taxon>Eulipotyphla</taxon>
        <taxon>Erinaceidae</taxon>
        <taxon>Erinaceinae</taxon>
        <taxon>Erinaceus</taxon>
    </lineage>
</organism>
<comment type="similarity">
    <text evidence="7">Belongs to the immunoglobulin superfamily. SIGLEC (sialic acid binding Ig-like lectin) family.</text>
</comment>
<feature type="domain" description="Ig-like" evidence="11">
    <location>
        <begin position="9"/>
        <end position="105"/>
    </location>
</feature>
<evidence type="ECO:0000256" key="7">
    <source>
        <dbReference type="ARBA" id="ARBA00038361"/>
    </source>
</evidence>
<keyword evidence="4" id="KW-0130">Cell adhesion</keyword>
<evidence type="ECO:0000256" key="5">
    <source>
        <dbReference type="ARBA" id="ARBA00022989"/>
    </source>
</evidence>
<dbReference type="SMART" id="SM00409">
    <property type="entry name" value="IG"/>
    <property type="match status" value="2"/>
</dbReference>
<feature type="domain" description="Ig-like" evidence="11">
    <location>
        <begin position="141"/>
        <end position="230"/>
    </location>
</feature>
<evidence type="ECO:0000256" key="1">
    <source>
        <dbReference type="ARBA" id="ARBA00004167"/>
    </source>
</evidence>
<evidence type="ECO:0000313" key="13">
    <source>
        <dbReference type="RefSeq" id="XP_060031193.1"/>
    </source>
</evidence>
<dbReference type="InterPro" id="IPR013783">
    <property type="entry name" value="Ig-like_fold"/>
</dbReference>
<feature type="compositionally biased region" description="Basic and acidic residues" evidence="8">
    <location>
        <begin position="294"/>
        <end position="307"/>
    </location>
</feature>
<gene>
    <name evidence="13" type="primary">LOC132533462</name>
</gene>
<dbReference type="Pfam" id="PF07686">
    <property type="entry name" value="V-set"/>
    <property type="match status" value="1"/>
</dbReference>
<reference evidence="13" key="2">
    <citation type="submission" date="2025-08" db="UniProtKB">
        <authorList>
            <consortium name="RefSeq"/>
        </authorList>
    </citation>
    <scope>IDENTIFICATION</scope>
</reference>
<feature type="chain" id="PRO_5047398748" evidence="10">
    <location>
        <begin position="18"/>
        <end position="352"/>
    </location>
</feature>
<feature type="transmembrane region" description="Helical" evidence="9">
    <location>
        <begin position="263"/>
        <end position="285"/>
    </location>
</feature>
<protein>
    <submittedName>
        <fullName evidence="13">Myeloid cell surface antigen CD33-like isoform X1</fullName>
    </submittedName>
</protein>
<dbReference type="Gene3D" id="2.60.40.10">
    <property type="entry name" value="Immunoglobulins"/>
    <property type="match status" value="2"/>
</dbReference>
<evidence type="ECO:0000256" key="4">
    <source>
        <dbReference type="ARBA" id="ARBA00022889"/>
    </source>
</evidence>
<dbReference type="GeneID" id="132533462"/>
<keyword evidence="12" id="KW-1185">Reference proteome</keyword>
<feature type="compositionally biased region" description="Polar residues" evidence="8">
    <location>
        <begin position="308"/>
        <end position="352"/>
    </location>
</feature>
<accession>A0ABM3W3P3</accession>
<dbReference type="RefSeq" id="XP_060031193.1">
    <property type="nucleotide sequence ID" value="XM_060175210.1"/>
</dbReference>
<dbReference type="PROSITE" id="PS50835">
    <property type="entry name" value="IG_LIKE"/>
    <property type="match status" value="2"/>
</dbReference>
<name>A0ABM3W3P3_ERIEU</name>
<dbReference type="InterPro" id="IPR007110">
    <property type="entry name" value="Ig-like_dom"/>
</dbReference>
<evidence type="ECO:0000256" key="8">
    <source>
        <dbReference type="SAM" id="MobiDB-lite"/>
    </source>
</evidence>
<sequence length="352" mass="39102">MLLLLLLLPLLWAGSQTLDSQYWLQVQESVTVQEGLCVSVSCKFSDPWKVYSNPPRAHGYWFREGANIHRDTPVATNNPGRRVLKETQGRFLLLLGDPKDYNCSLFIRDARKEDQGKYFFRVERQNIKYNYISKLLYVHVTALTHTLHILTPETLESGHPVNLSCSVPWACERGTLPTFSWTSTAFSSLGSRTSLSSVLTLTPRPQDHASNVTCQVYFPAVGLTLERTIQLNVTRDPQGPGSGISLGAGTGQPGYREGAVRGAVGGAGVTTLLAVILVLLFFTWVRVKKHRRATVMDRDDSHPDRRTASQGPQQESTPHAPNVSTLGTEQEVQYATLSFHKTNPQEGSPRTQ</sequence>
<keyword evidence="10" id="KW-0732">Signal</keyword>
<evidence type="ECO:0000313" key="12">
    <source>
        <dbReference type="Proteomes" id="UP001652624"/>
    </source>
</evidence>
<dbReference type="InterPro" id="IPR036179">
    <property type="entry name" value="Ig-like_dom_sf"/>
</dbReference>
<evidence type="ECO:0000256" key="6">
    <source>
        <dbReference type="ARBA" id="ARBA00023136"/>
    </source>
</evidence>
<evidence type="ECO:0000256" key="10">
    <source>
        <dbReference type="SAM" id="SignalP"/>
    </source>
</evidence>
<evidence type="ECO:0000256" key="3">
    <source>
        <dbReference type="ARBA" id="ARBA00022734"/>
    </source>
</evidence>
<evidence type="ECO:0000256" key="9">
    <source>
        <dbReference type="SAM" id="Phobius"/>
    </source>
</evidence>
<feature type="signal peptide" evidence="10">
    <location>
        <begin position="1"/>
        <end position="17"/>
    </location>
</feature>
<keyword evidence="6 9" id="KW-0472">Membrane</keyword>
<dbReference type="InterPro" id="IPR051036">
    <property type="entry name" value="SIGLEC"/>
</dbReference>
<dbReference type="SUPFAM" id="SSF48726">
    <property type="entry name" value="Immunoglobulin"/>
    <property type="match status" value="2"/>
</dbReference>
<reference evidence="12" key="1">
    <citation type="submission" date="2025-05" db="UniProtKB">
        <authorList>
            <consortium name="RefSeq"/>
        </authorList>
    </citation>
    <scope>NUCLEOTIDE SEQUENCE [LARGE SCALE GENOMIC DNA]</scope>
</reference>
<feature type="region of interest" description="Disordered" evidence="8">
    <location>
        <begin position="293"/>
        <end position="352"/>
    </location>
</feature>
<keyword evidence="5 9" id="KW-1133">Transmembrane helix</keyword>
<evidence type="ECO:0000259" key="11">
    <source>
        <dbReference type="PROSITE" id="PS50835"/>
    </source>
</evidence>
<keyword evidence="3" id="KW-0430">Lectin</keyword>
<comment type="subcellular location">
    <subcellularLocation>
        <location evidence="1">Membrane</location>
        <topology evidence="1">Single-pass membrane protein</topology>
    </subcellularLocation>
</comment>
<dbReference type="Proteomes" id="UP001652624">
    <property type="component" value="Chromosome 2"/>
</dbReference>
<proteinExistence type="inferred from homology"/>
<dbReference type="InterPro" id="IPR003599">
    <property type="entry name" value="Ig_sub"/>
</dbReference>